<evidence type="ECO:0000259" key="1">
    <source>
        <dbReference type="Pfam" id="PF12680"/>
    </source>
</evidence>
<organism evidence="2 3">
    <name type="scientific">Vibrio amylolyticus</name>
    <dbReference type="NCBI Taxonomy" id="2847292"/>
    <lineage>
        <taxon>Bacteria</taxon>
        <taxon>Pseudomonadati</taxon>
        <taxon>Pseudomonadota</taxon>
        <taxon>Gammaproteobacteria</taxon>
        <taxon>Vibrionales</taxon>
        <taxon>Vibrionaceae</taxon>
        <taxon>Vibrio</taxon>
    </lineage>
</organism>
<accession>A0A9X2BK84</accession>
<dbReference type="RefSeq" id="WP_248009288.1">
    <property type="nucleotide sequence ID" value="NZ_JAJHVV010000007.1"/>
</dbReference>
<dbReference type="AlphaFoldDB" id="A0A9X2BK84"/>
<dbReference type="Proteomes" id="UP001139559">
    <property type="component" value="Unassembled WGS sequence"/>
</dbReference>
<dbReference type="Pfam" id="PF12680">
    <property type="entry name" value="SnoaL_2"/>
    <property type="match status" value="1"/>
</dbReference>
<gene>
    <name evidence="2" type="ORF">KP803_13130</name>
</gene>
<dbReference type="InterPro" id="IPR032710">
    <property type="entry name" value="NTF2-like_dom_sf"/>
</dbReference>
<evidence type="ECO:0000313" key="3">
    <source>
        <dbReference type="Proteomes" id="UP001139559"/>
    </source>
</evidence>
<evidence type="ECO:0000313" key="2">
    <source>
        <dbReference type="EMBL" id="MCK6264217.1"/>
    </source>
</evidence>
<comment type="caution">
    <text evidence="2">The sequence shown here is derived from an EMBL/GenBank/DDBJ whole genome shotgun (WGS) entry which is preliminary data.</text>
</comment>
<sequence length="142" mass="16475">MEQSLWLEKFINVYQELGTENLTSLSTIYHPRITFIDPLHKAEGLKALIDRFHFSYENILQCDFAIDHVFQSNNEAAVYWTMTFRHTSLNGKQPIIVNGHSHLRAEDGLVIFHRDYLDVGAMIYEHVPFLGIAVKKLKQRAS</sequence>
<dbReference type="Gene3D" id="3.10.450.50">
    <property type="match status" value="1"/>
</dbReference>
<name>A0A9X2BK84_9VIBR</name>
<proteinExistence type="predicted"/>
<keyword evidence="3" id="KW-1185">Reference proteome</keyword>
<reference evidence="2" key="1">
    <citation type="submission" date="2021-11" db="EMBL/GenBank/DDBJ databases">
        <title>Vibrio ZSDE26 sp. nov. and Vibrio ZSDZ34 sp. nov., isolated from coastal seawater in Qingdao.</title>
        <authorList>
            <person name="Zhang P."/>
        </authorList>
    </citation>
    <scope>NUCLEOTIDE SEQUENCE</scope>
    <source>
        <strain evidence="2">ZSDE26</strain>
    </source>
</reference>
<dbReference type="InterPro" id="IPR037401">
    <property type="entry name" value="SnoaL-like"/>
</dbReference>
<protein>
    <submittedName>
        <fullName evidence="2">Nuclear transport factor 2 family protein</fullName>
    </submittedName>
</protein>
<dbReference type="SUPFAM" id="SSF54427">
    <property type="entry name" value="NTF2-like"/>
    <property type="match status" value="1"/>
</dbReference>
<feature type="domain" description="SnoaL-like" evidence="1">
    <location>
        <begin position="13"/>
        <end position="111"/>
    </location>
</feature>
<dbReference type="EMBL" id="JAJHVV010000007">
    <property type="protein sequence ID" value="MCK6264217.1"/>
    <property type="molecule type" value="Genomic_DNA"/>
</dbReference>